<feature type="chain" id="PRO_5045818501" description="Lipoprotein" evidence="1">
    <location>
        <begin position="27"/>
        <end position="191"/>
    </location>
</feature>
<evidence type="ECO:0000313" key="2">
    <source>
        <dbReference type="EMBL" id="UWX62953.1"/>
    </source>
</evidence>
<evidence type="ECO:0000256" key="1">
    <source>
        <dbReference type="SAM" id="SignalP"/>
    </source>
</evidence>
<gene>
    <name evidence="2" type="ORF">N0D28_09255</name>
</gene>
<dbReference type="PROSITE" id="PS51257">
    <property type="entry name" value="PROKAR_LIPOPROTEIN"/>
    <property type="match status" value="1"/>
</dbReference>
<dbReference type="Proteomes" id="UP001060261">
    <property type="component" value="Chromosome"/>
</dbReference>
<name>A0ABY5YDR4_9DEIO</name>
<proteinExistence type="predicted"/>
<evidence type="ECO:0008006" key="4">
    <source>
        <dbReference type="Google" id="ProtNLM"/>
    </source>
</evidence>
<accession>A0ABY5YDR4</accession>
<evidence type="ECO:0000313" key="3">
    <source>
        <dbReference type="Proteomes" id="UP001060261"/>
    </source>
</evidence>
<protein>
    <recommendedName>
        <fullName evidence="4">Lipoprotein</fullName>
    </recommendedName>
</protein>
<dbReference type="EMBL" id="CP104213">
    <property type="protein sequence ID" value="UWX62953.1"/>
    <property type="molecule type" value="Genomic_DNA"/>
</dbReference>
<reference evidence="2" key="1">
    <citation type="submission" date="2022-09" db="EMBL/GenBank/DDBJ databases">
        <title>genome sequence of Deinococcus rubellus.</title>
        <authorList>
            <person name="Srinivasan S."/>
        </authorList>
    </citation>
    <scope>NUCLEOTIDE SEQUENCE</scope>
    <source>
        <strain evidence="2">Ant6</strain>
    </source>
</reference>
<keyword evidence="1" id="KW-0732">Signal</keyword>
<dbReference type="RefSeq" id="WP_260559246.1">
    <property type="nucleotide sequence ID" value="NZ_BAABEC010000184.1"/>
</dbReference>
<keyword evidence="3" id="KW-1185">Reference proteome</keyword>
<feature type="signal peptide" evidence="1">
    <location>
        <begin position="1"/>
        <end position="26"/>
    </location>
</feature>
<sequence length="191" mass="19772">MKLNAKMLLPALALPLLLAACGSASTGSGTVKFNDLKTEFRDATGKYVACDTTNLNPGTTEITNVAVYYTATGTISSLDIGLLGNTSSVYDSNYTTTVQGNQLQAISGNDFKTVFTADSSTGLLPQAIIVKPNPDVAIKNVTTSGGAGSFYAQLTLHSGSEVASTNSKLATLPSIPVYTNCTVTSVTTEKL</sequence>
<organism evidence="2 3">
    <name type="scientific">Deinococcus rubellus</name>
    <dbReference type="NCBI Taxonomy" id="1889240"/>
    <lineage>
        <taxon>Bacteria</taxon>
        <taxon>Thermotogati</taxon>
        <taxon>Deinococcota</taxon>
        <taxon>Deinococci</taxon>
        <taxon>Deinococcales</taxon>
        <taxon>Deinococcaceae</taxon>
        <taxon>Deinococcus</taxon>
    </lineage>
</organism>